<dbReference type="AlphaFoldDB" id="A0A420J4W2"/>
<dbReference type="EMBL" id="MCBQ01003151">
    <property type="protein sequence ID" value="RKF81805.1"/>
    <property type="molecule type" value="Genomic_DNA"/>
</dbReference>
<feature type="transmembrane region" description="Helical" evidence="8">
    <location>
        <begin position="361"/>
        <end position="381"/>
    </location>
</feature>
<feature type="compositionally biased region" description="Low complexity" evidence="9">
    <location>
        <begin position="1"/>
        <end position="17"/>
    </location>
</feature>
<keyword evidence="7 8" id="KW-0472">Membrane</keyword>
<feature type="transmembrane region" description="Helical" evidence="8">
    <location>
        <begin position="449"/>
        <end position="469"/>
    </location>
</feature>
<evidence type="ECO:0000313" key="11">
    <source>
        <dbReference type="Proteomes" id="UP000283383"/>
    </source>
</evidence>
<comment type="subcellular location">
    <subcellularLocation>
        <location evidence="2 8">Cell membrane</location>
        <topology evidence="2 8">Multi-pass membrane protein</topology>
    </subcellularLocation>
</comment>
<dbReference type="Proteomes" id="UP000283383">
    <property type="component" value="Unassembled WGS sequence"/>
</dbReference>
<evidence type="ECO:0000256" key="8">
    <source>
        <dbReference type="RuleBase" id="RU368066"/>
    </source>
</evidence>
<evidence type="ECO:0000256" key="5">
    <source>
        <dbReference type="ARBA" id="ARBA00022692"/>
    </source>
</evidence>
<comment type="function">
    <text evidence="1 8">Probably involved in transport through the plasma membrane.</text>
</comment>
<keyword evidence="11" id="KW-1185">Reference proteome</keyword>
<keyword evidence="5 8" id="KW-0812">Transmembrane</keyword>
<feature type="transmembrane region" description="Helical" evidence="8">
    <location>
        <begin position="176"/>
        <end position="197"/>
    </location>
</feature>
<feature type="transmembrane region" description="Helical" evidence="8">
    <location>
        <begin position="123"/>
        <end position="144"/>
    </location>
</feature>
<evidence type="ECO:0000256" key="2">
    <source>
        <dbReference type="ARBA" id="ARBA00004651"/>
    </source>
</evidence>
<feature type="transmembrane region" description="Helical" evidence="8">
    <location>
        <begin position="481"/>
        <end position="502"/>
    </location>
</feature>
<feature type="transmembrane region" description="Helical" evidence="8">
    <location>
        <begin position="218"/>
        <end position="246"/>
    </location>
</feature>
<organism evidence="10 11">
    <name type="scientific">Golovinomyces cichoracearum</name>
    <dbReference type="NCBI Taxonomy" id="62708"/>
    <lineage>
        <taxon>Eukaryota</taxon>
        <taxon>Fungi</taxon>
        <taxon>Dikarya</taxon>
        <taxon>Ascomycota</taxon>
        <taxon>Pezizomycotina</taxon>
        <taxon>Leotiomycetes</taxon>
        <taxon>Erysiphales</taxon>
        <taxon>Erysiphaceae</taxon>
        <taxon>Golovinomyces</taxon>
    </lineage>
</organism>
<comment type="caution">
    <text evidence="10">The sequence shown here is derived from an EMBL/GenBank/DDBJ whole genome shotgun (WGS) entry which is preliminary data.</text>
</comment>
<feature type="region of interest" description="Disordered" evidence="9">
    <location>
        <begin position="1"/>
        <end position="27"/>
    </location>
</feature>
<sequence length="547" mass="61591">MTYNPQQQPGQPNGPEQQYHHQHQQFQYQYQPPPSQTYAQQLPDYGAQPIYGNTGPETMQFDQTFKIEEPKYNDLWAAILFLCTLFGFIGISAFSIYGYDTGISSSNRGIYRTDTVALNTNTIILFSFVLTVAFVTSATYLWIIRTFTKQAIWITGVLQIVSGLCTAFYYFSRNWFSAGILFLLFSIFYIFCFISWIPRIPFSVFMLQTIIDVSKNYGNIFMISVFGGLGTIAFAAWFAVTMVAIYVKFYPGSKACTSNEASCSQGKVIGLLIFITFAGYWITEVIKNVIHVSISGVYGSWYFCSQKPGGFPKGSTRGAFKRAMTYSFGSISFGSLLVAIVQMLRQACSIAQQNEAAEGNIFGVCLFCCLQFLIGLLDWAIQFINEYAFSYIALYGRSYIPVSFLSLFYFIVVDENEINASCEAAKATWTMIKDRGVDVLVNECLINPVLSMGALFVAYLSTILAFLYLQFTRPSYNEGNTFTVVIMAFAFLIGLQIANIFLVPIKSGLATFFVAMAFDPQILIMEYPDLWQRMIQVYPHVQTAIHA</sequence>
<dbReference type="GO" id="GO:0022857">
    <property type="term" value="F:transmembrane transporter activity"/>
    <property type="evidence" value="ECO:0007669"/>
    <property type="project" value="UniProtKB-UniRule"/>
</dbReference>
<evidence type="ECO:0000256" key="1">
    <source>
        <dbReference type="ARBA" id="ARBA00002957"/>
    </source>
</evidence>
<evidence type="ECO:0000256" key="9">
    <source>
        <dbReference type="SAM" id="MobiDB-lite"/>
    </source>
</evidence>
<feature type="transmembrane region" description="Helical" evidence="8">
    <location>
        <begin position="151"/>
        <end position="170"/>
    </location>
</feature>
<keyword evidence="6 8" id="KW-1133">Transmembrane helix</keyword>
<evidence type="ECO:0000256" key="7">
    <source>
        <dbReference type="ARBA" id="ARBA00023136"/>
    </source>
</evidence>
<dbReference type="InterPro" id="IPR007603">
    <property type="entry name" value="Choline_transptr-like"/>
</dbReference>
<accession>A0A420J4W2</accession>
<evidence type="ECO:0000256" key="4">
    <source>
        <dbReference type="ARBA" id="ARBA00015388"/>
    </source>
</evidence>
<feature type="transmembrane region" description="Helical" evidence="8">
    <location>
        <begin position="266"/>
        <end position="283"/>
    </location>
</feature>
<comment type="similarity">
    <text evidence="3 8">Belongs to the CTL (choline transporter-like) family.</text>
</comment>
<evidence type="ECO:0000256" key="3">
    <source>
        <dbReference type="ARBA" id="ARBA00007168"/>
    </source>
</evidence>
<protein>
    <recommendedName>
        <fullName evidence="4 8">Protein PNS1</fullName>
    </recommendedName>
</protein>
<feature type="transmembrane region" description="Helical" evidence="8">
    <location>
        <begin position="75"/>
        <end position="99"/>
    </location>
</feature>
<name>A0A420J4W2_9PEZI</name>
<evidence type="ECO:0000313" key="10">
    <source>
        <dbReference type="EMBL" id="RKF81805.1"/>
    </source>
</evidence>
<dbReference type="STRING" id="62708.A0A420J4W2"/>
<gene>
    <name evidence="10" type="ORF">GcM3_031022</name>
</gene>
<dbReference type="PANTHER" id="PTHR12385:SF4">
    <property type="entry name" value="PROTEIN PNS1"/>
    <property type="match status" value="1"/>
</dbReference>
<proteinExistence type="inferred from homology"/>
<dbReference type="GO" id="GO:0005886">
    <property type="term" value="C:plasma membrane"/>
    <property type="evidence" value="ECO:0007669"/>
    <property type="project" value="UniProtKB-SubCell"/>
</dbReference>
<dbReference type="PANTHER" id="PTHR12385">
    <property type="entry name" value="CHOLINE TRANSPORTER-LIKE (SLC FAMILY 44)"/>
    <property type="match status" value="1"/>
</dbReference>
<dbReference type="Pfam" id="PF04515">
    <property type="entry name" value="Choline_transpo"/>
    <property type="match status" value="2"/>
</dbReference>
<reference evidence="10 11" key="1">
    <citation type="journal article" date="2018" name="BMC Genomics">
        <title>Comparative genome analyses reveal sequence features reflecting distinct modes of host-adaptation between dicot and monocot powdery mildew.</title>
        <authorList>
            <person name="Wu Y."/>
            <person name="Ma X."/>
            <person name="Pan Z."/>
            <person name="Kale S.D."/>
            <person name="Song Y."/>
            <person name="King H."/>
            <person name="Zhang Q."/>
            <person name="Presley C."/>
            <person name="Deng X."/>
            <person name="Wei C.I."/>
            <person name="Xiao S."/>
        </authorList>
    </citation>
    <scope>NUCLEOTIDE SEQUENCE [LARGE SCALE GENOMIC DNA]</scope>
    <source>
        <strain evidence="10">UMSG3</strain>
    </source>
</reference>
<evidence type="ECO:0000256" key="6">
    <source>
        <dbReference type="ARBA" id="ARBA00022989"/>
    </source>
</evidence>
<feature type="transmembrane region" description="Helical" evidence="8">
    <location>
        <begin position="388"/>
        <end position="411"/>
    </location>
</feature>